<dbReference type="EMBL" id="AP004008">
    <property type="protein sequence ID" value="BAD37609.1"/>
    <property type="molecule type" value="Genomic_DNA"/>
</dbReference>
<proteinExistence type="predicted"/>
<protein>
    <submittedName>
        <fullName evidence="2">Plant disease resistance polyprotein-like</fullName>
    </submittedName>
</protein>
<feature type="compositionally biased region" description="Polar residues" evidence="1">
    <location>
        <begin position="14"/>
        <end position="23"/>
    </location>
</feature>
<feature type="compositionally biased region" description="Basic residues" evidence="1">
    <location>
        <begin position="355"/>
        <end position="370"/>
    </location>
</feature>
<name>Q67W60_ORYSJ</name>
<feature type="compositionally biased region" description="Basic residues" evidence="1">
    <location>
        <begin position="77"/>
        <end position="91"/>
    </location>
</feature>
<dbReference type="AlphaFoldDB" id="Q67W60"/>
<feature type="compositionally biased region" description="Basic and acidic residues" evidence="1">
    <location>
        <begin position="122"/>
        <end position="144"/>
    </location>
</feature>
<feature type="region of interest" description="Disordered" evidence="1">
    <location>
        <begin position="317"/>
        <end position="379"/>
    </location>
</feature>
<feature type="region of interest" description="Disordered" evidence="1">
    <location>
        <begin position="1"/>
        <end position="41"/>
    </location>
</feature>
<evidence type="ECO:0000313" key="3">
    <source>
        <dbReference type="Proteomes" id="UP000000763"/>
    </source>
</evidence>
<sequence length="379" mass="40652">MLTSSRGGGGAAPTNGTHGSVTQWEREREWLAGGPHRQRLQRGGWCLPGSAWLQAGWPWRGGGKRPPTAATGDAAARRRRRLGARRERKGKNGGGVPHRGSDGAGGGDDERRRRATGGRRRTAAELRDTLREEKREVRGREGVHGKRKPRRRIVTDDLRRRIVTDEGWTRRTSAARTRRQWRRGAAAALAAARGGRSSGDGGCGWAHGAGAVESSGAADGKRKNEEENAGMVYMGSGGTDEAGRRPDFSPTWGSGERELGGFKIRIRPLWARGAGGKARAASRQCGEGRGARSGCGRSGESGGGAAVSAVIATVGWRWKKGPTGGPHLSVTRREEGGSGPAQQGGRAREEVGLRPNKRKKRKEKGRKRREKEKGDFPGI</sequence>
<evidence type="ECO:0000256" key="1">
    <source>
        <dbReference type="SAM" id="MobiDB-lite"/>
    </source>
</evidence>
<dbReference type="Proteomes" id="UP000000763">
    <property type="component" value="Chromosome 6"/>
</dbReference>
<evidence type="ECO:0000313" key="2">
    <source>
        <dbReference type="EMBL" id="BAD37609.1"/>
    </source>
</evidence>
<feature type="compositionally biased region" description="Gly residues" evidence="1">
    <location>
        <begin position="92"/>
        <end position="106"/>
    </location>
</feature>
<reference evidence="3" key="1">
    <citation type="journal article" date="2005" name="Nature">
        <title>The map-based sequence of the rice genome.</title>
        <authorList>
            <consortium name="International rice genome sequencing project (IRGSP)"/>
            <person name="Matsumoto T."/>
            <person name="Wu J."/>
            <person name="Kanamori H."/>
            <person name="Katayose Y."/>
            <person name="Fujisawa M."/>
            <person name="Namiki N."/>
            <person name="Mizuno H."/>
            <person name="Yamamoto K."/>
            <person name="Antonio B.A."/>
            <person name="Baba T."/>
            <person name="Sakata K."/>
            <person name="Nagamura Y."/>
            <person name="Aoki H."/>
            <person name="Arikawa K."/>
            <person name="Arita K."/>
            <person name="Bito T."/>
            <person name="Chiden Y."/>
            <person name="Fujitsuka N."/>
            <person name="Fukunaka R."/>
            <person name="Hamada M."/>
            <person name="Harada C."/>
            <person name="Hayashi A."/>
            <person name="Hijishita S."/>
            <person name="Honda M."/>
            <person name="Hosokawa S."/>
            <person name="Ichikawa Y."/>
            <person name="Idonuma A."/>
            <person name="Iijima M."/>
            <person name="Ikeda M."/>
            <person name="Ikeno M."/>
            <person name="Ito K."/>
            <person name="Ito S."/>
            <person name="Ito T."/>
            <person name="Ito Y."/>
            <person name="Ito Y."/>
            <person name="Iwabuchi A."/>
            <person name="Kamiya K."/>
            <person name="Karasawa W."/>
            <person name="Kurita K."/>
            <person name="Katagiri S."/>
            <person name="Kikuta A."/>
            <person name="Kobayashi H."/>
            <person name="Kobayashi N."/>
            <person name="Machita K."/>
            <person name="Maehara T."/>
            <person name="Masukawa M."/>
            <person name="Mizubayashi T."/>
            <person name="Mukai Y."/>
            <person name="Nagasaki H."/>
            <person name="Nagata Y."/>
            <person name="Naito S."/>
            <person name="Nakashima M."/>
            <person name="Nakama Y."/>
            <person name="Nakamichi Y."/>
            <person name="Nakamura M."/>
            <person name="Meguro A."/>
            <person name="Negishi M."/>
            <person name="Ohta I."/>
            <person name="Ohta T."/>
            <person name="Okamoto M."/>
            <person name="Ono N."/>
            <person name="Saji S."/>
            <person name="Sakaguchi M."/>
            <person name="Sakai K."/>
            <person name="Shibata M."/>
            <person name="Shimokawa T."/>
            <person name="Song J."/>
            <person name="Takazaki Y."/>
            <person name="Terasawa K."/>
            <person name="Tsugane M."/>
            <person name="Tsuji K."/>
            <person name="Ueda S."/>
            <person name="Waki K."/>
            <person name="Yamagata H."/>
            <person name="Yamamoto M."/>
            <person name="Yamamoto S."/>
            <person name="Yamane H."/>
            <person name="Yoshiki S."/>
            <person name="Yoshihara R."/>
            <person name="Yukawa K."/>
            <person name="Zhong H."/>
            <person name="Yano M."/>
            <person name="Yuan Q."/>
            <person name="Ouyang S."/>
            <person name="Liu J."/>
            <person name="Jones K.M."/>
            <person name="Gansberger K."/>
            <person name="Moffat K."/>
            <person name="Hill J."/>
            <person name="Bera J."/>
            <person name="Fadrosh D."/>
            <person name="Jin S."/>
            <person name="Johri S."/>
            <person name="Kim M."/>
            <person name="Overton L."/>
            <person name="Reardon M."/>
            <person name="Tsitrin T."/>
            <person name="Vuong H."/>
            <person name="Weaver B."/>
            <person name="Ciecko A."/>
            <person name="Tallon L."/>
            <person name="Jackson J."/>
            <person name="Pai G."/>
            <person name="Aken S.V."/>
            <person name="Utterback T."/>
            <person name="Reidmuller S."/>
            <person name="Feldblyum T."/>
            <person name="Hsiao J."/>
            <person name="Zismann V."/>
            <person name="Iobst S."/>
            <person name="de Vazeille A.R."/>
            <person name="Buell C.R."/>
            <person name="Ying K."/>
            <person name="Li Y."/>
            <person name="Lu T."/>
            <person name="Huang Y."/>
            <person name="Zhao Q."/>
            <person name="Feng Q."/>
            <person name="Zhang L."/>
            <person name="Zhu J."/>
            <person name="Weng Q."/>
            <person name="Mu J."/>
            <person name="Lu Y."/>
            <person name="Fan D."/>
            <person name="Liu Y."/>
            <person name="Guan J."/>
            <person name="Zhang Y."/>
            <person name="Yu S."/>
            <person name="Liu X."/>
            <person name="Zhang Y."/>
            <person name="Hong G."/>
            <person name="Han B."/>
            <person name="Choisne N."/>
            <person name="Demange N."/>
            <person name="Orjeda G."/>
            <person name="Samain S."/>
            <person name="Cattolico L."/>
            <person name="Pelletier E."/>
            <person name="Couloux A."/>
            <person name="Segurens B."/>
            <person name="Wincker P."/>
            <person name="D'Hont A."/>
            <person name="Scarpelli C."/>
            <person name="Weissenbach J."/>
            <person name="Salanoubat M."/>
            <person name="Quetier F."/>
            <person name="Yu Y."/>
            <person name="Kim H.R."/>
            <person name="Rambo T."/>
            <person name="Currie J."/>
            <person name="Collura K."/>
            <person name="Luo M."/>
            <person name="Yang T."/>
            <person name="Ammiraju J.S.S."/>
            <person name="Engler F."/>
            <person name="Soderlund C."/>
            <person name="Wing R.A."/>
            <person name="Palmer L.E."/>
            <person name="de la Bastide M."/>
            <person name="Spiegel L."/>
            <person name="Nascimento L."/>
            <person name="Zutavern T."/>
            <person name="O'Shaughnessy A."/>
            <person name="Dike S."/>
            <person name="Dedhia N."/>
            <person name="Preston R."/>
            <person name="Balija V."/>
            <person name="McCombie W.R."/>
            <person name="Chow T."/>
            <person name="Chen H."/>
            <person name="Chung M."/>
            <person name="Chen C."/>
            <person name="Shaw J."/>
            <person name="Wu H."/>
            <person name="Hsiao K."/>
            <person name="Chao Y."/>
            <person name="Chu M."/>
            <person name="Cheng C."/>
            <person name="Hour A."/>
            <person name="Lee P."/>
            <person name="Lin S."/>
            <person name="Lin Y."/>
            <person name="Liou J."/>
            <person name="Liu S."/>
            <person name="Hsing Y."/>
            <person name="Raghuvanshi S."/>
            <person name="Mohanty A."/>
            <person name="Bharti A.K."/>
            <person name="Gaur A."/>
            <person name="Gupta V."/>
            <person name="Kumar D."/>
            <person name="Ravi V."/>
            <person name="Vij S."/>
            <person name="Kapur A."/>
            <person name="Khurana P."/>
            <person name="Khurana P."/>
            <person name="Khurana J.P."/>
            <person name="Tyagi A.K."/>
            <person name="Gaikwad K."/>
            <person name="Singh A."/>
            <person name="Dalal V."/>
            <person name="Srivastava S."/>
            <person name="Dixit A."/>
            <person name="Pal A.K."/>
            <person name="Ghazi I.A."/>
            <person name="Yadav M."/>
            <person name="Pandit A."/>
            <person name="Bhargava A."/>
            <person name="Sureshbabu K."/>
            <person name="Batra K."/>
            <person name="Sharma T.R."/>
            <person name="Mohapatra T."/>
            <person name="Singh N.K."/>
            <person name="Messing J."/>
            <person name="Nelson A.B."/>
            <person name="Fuks G."/>
            <person name="Kavchok S."/>
            <person name="Keizer G."/>
            <person name="Linton E."/>
            <person name="Llaca V."/>
            <person name="Song R."/>
            <person name="Tanyolac B."/>
            <person name="Young S."/>
            <person name="Ho-Il K."/>
            <person name="Hahn J.H."/>
            <person name="Sangsakoo G."/>
            <person name="Vanavichit A."/>
            <person name="de Mattos Luiz.A.T."/>
            <person name="Zimmer P.D."/>
            <person name="Malone G."/>
            <person name="Dellagostin O."/>
            <person name="de Oliveira A.C."/>
            <person name="Bevan M."/>
            <person name="Bancroft I."/>
            <person name="Minx P."/>
            <person name="Cordum H."/>
            <person name="Wilson R."/>
            <person name="Cheng Z."/>
            <person name="Jin W."/>
            <person name="Jiang J."/>
            <person name="Leong S.A."/>
            <person name="Iwama H."/>
            <person name="Gojobori T."/>
            <person name="Itoh T."/>
            <person name="Niimura Y."/>
            <person name="Fujii Y."/>
            <person name="Habara T."/>
            <person name="Sakai H."/>
            <person name="Sato Y."/>
            <person name="Wilson G."/>
            <person name="Kumar K."/>
            <person name="McCouch S."/>
            <person name="Juretic N."/>
            <person name="Hoen D."/>
            <person name="Wright S."/>
            <person name="Bruskiewich R."/>
            <person name="Bureau T."/>
            <person name="Miyao A."/>
            <person name="Hirochika H."/>
            <person name="Nishikawa T."/>
            <person name="Kadowaki K."/>
            <person name="Sugiura M."/>
            <person name="Burr B."/>
            <person name="Sasaki T."/>
        </authorList>
    </citation>
    <scope>NUCLEOTIDE SEQUENCE [LARGE SCALE GENOMIC DNA]</scope>
    <source>
        <strain evidence="3">cv. Nipponbare</strain>
    </source>
</reference>
<gene>
    <name evidence="2" type="primary">OJ1226_A12.13</name>
</gene>
<feature type="region of interest" description="Disordered" evidence="1">
    <location>
        <begin position="234"/>
        <end position="256"/>
    </location>
</feature>
<organism evidence="2 3">
    <name type="scientific">Oryza sativa subsp. japonica</name>
    <name type="common">Rice</name>
    <dbReference type="NCBI Taxonomy" id="39947"/>
    <lineage>
        <taxon>Eukaryota</taxon>
        <taxon>Viridiplantae</taxon>
        <taxon>Streptophyta</taxon>
        <taxon>Embryophyta</taxon>
        <taxon>Tracheophyta</taxon>
        <taxon>Spermatophyta</taxon>
        <taxon>Magnoliopsida</taxon>
        <taxon>Liliopsida</taxon>
        <taxon>Poales</taxon>
        <taxon>Poaceae</taxon>
        <taxon>BOP clade</taxon>
        <taxon>Oryzoideae</taxon>
        <taxon>Oryzeae</taxon>
        <taxon>Oryzinae</taxon>
        <taxon>Oryza</taxon>
        <taxon>Oryza sativa</taxon>
    </lineage>
</organism>
<feature type="compositionally biased region" description="Gly residues" evidence="1">
    <location>
        <begin position="1"/>
        <end position="11"/>
    </location>
</feature>
<feature type="compositionally biased region" description="Low complexity" evidence="1">
    <location>
        <begin position="65"/>
        <end position="74"/>
    </location>
</feature>
<feature type="region of interest" description="Disordered" evidence="1">
    <location>
        <begin position="57"/>
        <end position="150"/>
    </location>
</feature>
<accession>Q67W60</accession>
<reference evidence="3" key="2">
    <citation type="journal article" date="2008" name="Nucleic Acids Res.">
        <title>The rice annotation project database (RAP-DB): 2008 update.</title>
        <authorList>
            <consortium name="The rice annotation project (RAP)"/>
        </authorList>
    </citation>
    <scope>GENOME REANNOTATION</scope>
    <source>
        <strain evidence="3">cv. Nipponbare</strain>
    </source>
</reference>
<feature type="region of interest" description="Disordered" evidence="1">
    <location>
        <begin position="273"/>
        <end position="304"/>
    </location>
</feature>
<feature type="compositionally biased region" description="Gly residues" evidence="1">
    <location>
        <begin position="287"/>
        <end position="304"/>
    </location>
</feature>